<proteinExistence type="predicted"/>
<keyword evidence="1" id="KW-0812">Transmembrane</keyword>
<keyword evidence="1" id="KW-1133">Transmembrane helix</keyword>
<evidence type="ECO:0000313" key="2">
    <source>
        <dbReference type="EMBL" id="KAE8319101.1"/>
    </source>
</evidence>
<dbReference type="AlphaFoldDB" id="A0A5N6WE08"/>
<organism evidence="2 3">
    <name type="scientific">Aspergillus transmontanensis</name>
    <dbReference type="NCBI Taxonomy" id="1034304"/>
    <lineage>
        <taxon>Eukaryota</taxon>
        <taxon>Fungi</taxon>
        <taxon>Dikarya</taxon>
        <taxon>Ascomycota</taxon>
        <taxon>Pezizomycotina</taxon>
        <taxon>Eurotiomycetes</taxon>
        <taxon>Eurotiomycetidae</taxon>
        <taxon>Eurotiales</taxon>
        <taxon>Aspergillaceae</taxon>
        <taxon>Aspergillus</taxon>
        <taxon>Aspergillus subgen. Circumdati</taxon>
    </lineage>
</organism>
<keyword evidence="1" id="KW-0472">Membrane</keyword>
<evidence type="ECO:0000256" key="1">
    <source>
        <dbReference type="SAM" id="Phobius"/>
    </source>
</evidence>
<name>A0A5N6WE08_9EURO</name>
<dbReference type="Proteomes" id="UP000325433">
    <property type="component" value="Unassembled WGS sequence"/>
</dbReference>
<keyword evidence="3" id="KW-1185">Reference proteome</keyword>
<dbReference type="EMBL" id="ML738295">
    <property type="protein sequence ID" value="KAE8319101.1"/>
    <property type="molecule type" value="Genomic_DNA"/>
</dbReference>
<sequence length="74" mass="8487">MLVRHFSAIRGMLYPSFSSGGGGDGRIRFRSFWLGWCFFFSFLGEWLMLDWEEWCVSLANLLGAGSFLVPLPFL</sequence>
<evidence type="ECO:0000313" key="3">
    <source>
        <dbReference type="Proteomes" id="UP000325433"/>
    </source>
</evidence>
<accession>A0A5N6WE08</accession>
<feature type="transmembrane region" description="Helical" evidence="1">
    <location>
        <begin position="31"/>
        <end position="48"/>
    </location>
</feature>
<reference evidence="3" key="1">
    <citation type="submission" date="2019-04" db="EMBL/GenBank/DDBJ databases">
        <title>Friends and foes A comparative genomics studyof 23 Aspergillus species from section Flavi.</title>
        <authorList>
            <consortium name="DOE Joint Genome Institute"/>
            <person name="Kjaerbolling I."/>
            <person name="Vesth T."/>
            <person name="Frisvad J.C."/>
            <person name="Nybo J.L."/>
            <person name="Theobald S."/>
            <person name="Kildgaard S."/>
            <person name="Isbrandt T."/>
            <person name="Kuo A."/>
            <person name="Sato A."/>
            <person name="Lyhne E.K."/>
            <person name="Kogle M.E."/>
            <person name="Wiebenga A."/>
            <person name="Kun R.S."/>
            <person name="Lubbers R.J."/>
            <person name="Makela M.R."/>
            <person name="Barry K."/>
            <person name="Chovatia M."/>
            <person name="Clum A."/>
            <person name="Daum C."/>
            <person name="Haridas S."/>
            <person name="He G."/>
            <person name="LaButti K."/>
            <person name="Lipzen A."/>
            <person name="Mondo S."/>
            <person name="Riley R."/>
            <person name="Salamov A."/>
            <person name="Simmons B.A."/>
            <person name="Magnuson J.K."/>
            <person name="Henrissat B."/>
            <person name="Mortensen U.H."/>
            <person name="Larsen T.O."/>
            <person name="Devries R.P."/>
            <person name="Grigoriev I.V."/>
            <person name="Machida M."/>
            <person name="Baker S.E."/>
            <person name="Andersen M.R."/>
        </authorList>
    </citation>
    <scope>NUCLEOTIDE SEQUENCE [LARGE SCALE GENOMIC DNA]</scope>
    <source>
        <strain evidence="3">CBS 130015</strain>
    </source>
</reference>
<protein>
    <submittedName>
        <fullName evidence="2">Uncharacterized protein</fullName>
    </submittedName>
</protein>
<gene>
    <name evidence="2" type="ORF">BDV41DRAFT_520995</name>
</gene>